<evidence type="ECO:0000256" key="1">
    <source>
        <dbReference type="SAM" id="Phobius"/>
    </source>
</evidence>
<dbReference type="GO" id="GO:0003677">
    <property type="term" value="F:DNA binding"/>
    <property type="evidence" value="ECO:0007669"/>
    <property type="project" value="InterPro"/>
</dbReference>
<proteinExistence type="predicted"/>
<dbReference type="PROSITE" id="PS50930">
    <property type="entry name" value="HTH_LYTTR"/>
    <property type="match status" value="1"/>
</dbReference>
<feature type="transmembrane region" description="Helical" evidence="1">
    <location>
        <begin position="41"/>
        <end position="62"/>
    </location>
</feature>
<dbReference type="Gene3D" id="2.40.50.1020">
    <property type="entry name" value="LytTr DNA-binding domain"/>
    <property type="match status" value="1"/>
</dbReference>
<feature type="domain" description="HTH LytTR-type" evidence="2">
    <location>
        <begin position="271"/>
        <end position="338"/>
    </location>
</feature>
<feature type="transmembrane region" description="Helical" evidence="1">
    <location>
        <begin position="124"/>
        <end position="150"/>
    </location>
</feature>
<reference evidence="3 4" key="1">
    <citation type="submission" date="2018-11" db="EMBL/GenBank/DDBJ databases">
        <authorList>
            <person name="Zhou Z."/>
            <person name="Wang G."/>
        </authorList>
    </citation>
    <scope>NUCLEOTIDE SEQUENCE [LARGE SCALE GENOMIC DNA]</scope>
    <source>
        <strain evidence="3 4">KCTC42998</strain>
    </source>
</reference>
<feature type="transmembrane region" description="Helical" evidence="1">
    <location>
        <begin position="181"/>
        <end position="206"/>
    </location>
</feature>
<keyword evidence="1" id="KW-0472">Membrane</keyword>
<dbReference type="SMART" id="SM00850">
    <property type="entry name" value="LytTR"/>
    <property type="match status" value="1"/>
</dbReference>
<dbReference type="AlphaFoldDB" id="A0A3P1CEL1"/>
<keyword evidence="4" id="KW-1185">Reference proteome</keyword>
<comment type="caution">
    <text evidence="3">The sequence shown here is derived from an EMBL/GenBank/DDBJ whole genome shotgun (WGS) entry which is preliminary data.</text>
</comment>
<dbReference type="OrthoDB" id="1187461at2"/>
<evidence type="ECO:0000259" key="2">
    <source>
        <dbReference type="PROSITE" id="PS50930"/>
    </source>
</evidence>
<dbReference type="Proteomes" id="UP000274271">
    <property type="component" value="Unassembled WGS sequence"/>
</dbReference>
<sequence>MGRSFYPYAILKPLFVPFNTDRPSHNPNQGMPLTFEYSQRFWHMAGFLLAIISFYQITLYINHFEFKKALADRLGGWGWLACFETTSIIPELVTLFGLQKLLWVYHRLLPIHFVRLTPLGLGHYYLSLLPLLLVVFFIVSPFTQTVRFFLEVPLDEGFGGLTWKTYLNIFLIAPYQSPKIVALYSVLNLVLGYCIVTASLVHDLLYWRRQQEQDKREVPAEREERYAKRLNAQSSKGKTTILVSEVGLITIDSPRCLAHHRQGIYQLTVKTLTEMEAELNPRQFFRVNRGAVVNRAFVEGYVHTGNNNYIINLTAPFQQLTVSLARTRLSEFRNWLQAPITHPDRNPGQA</sequence>
<dbReference type="EMBL" id="RQJP01000005">
    <property type="protein sequence ID" value="RRB11304.1"/>
    <property type="molecule type" value="Genomic_DNA"/>
</dbReference>
<gene>
    <name evidence="3" type="ORF">EHT87_22705</name>
</gene>
<feature type="transmembrane region" description="Helical" evidence="1">
    <location>
        <begin position="74"/>
        <end position="98"/>
    </location>
</feature>
<keyword evidence="1" id="KW-0812">Transmembrane</keyword>
<protein>
    <submittedName>
        <fullName evidence="3">LytTR family transcriptional regulator</fullName>
    </submittedName>
</protein>
<dbReference type="InterPro" id="IPR007492">
    <property type="entry name" value="LytTR_DNA-bd_dom"/>
</dbReference>
<organism evidence="3 4">
    <name type="scientific">Larkinella knui</name>
    <dbReference type="NCBI Taxonomy" id="2025310"/>
    <lineage>
        <taxon>Bacteria</taxon>
        <taxon>Pseudomonadati</taxon>
        <taxon>Bacteroidota</taxon>
        <taxon>Cytophagia</taxon>
        <taxon>Cytophagales</taxon>
        <taxon>Spirosomataceae</taxon>
        <taxon>Larkinella</taxon>
    </lineage>
</organism>
<evidence type="ECO:0000313" key="3">
    <source>
        <dbReference type="EMBL" id="RRB11304.1"/>
    </source>
</evidence>
<evidence type="ECO:0000313" key="4">
    <source>
        <dbReference type="Proteomes" id="UP000274271"/>
    </source>
</evidence>
<dbReference type="Pfam" id="PF04397">
    <property type="entry name" value="LytTR"/>
    <property type="match status" value="1"/>
</dbReference>
<accession>A0A3P1CEL1</accession>
<name>A0A3P1CEL1_9BACT</name>
<keyword evidence="1" id="KW-1133">Transmembrane helix</keyword>